<dbReference type="STRING" id="1122209.SAMN02745752_01877"/>
<dbReference type="Pfam" id="PF00155">
    <property type="entry name" value="Aminotran_1_2"/>
    <property type="match status" value="1"/>
</dbReference>
<dbReference type="SUPFAM" id="SSF53383">
    <property type="entry name" value="PLP-dependent transferases"/>
    <property type="match status" value="1"/>
</dbReference>
<sequence>MHGGRLRQAAQTYGIALEQWLDLSTGINPQGWPVPSVPAEVWQRLPEAEDGLQQAMAAYYASPDGLAVPGSQAAIQCLPQLLFADETPAAVRVALLTPAYTEHARAWQSAGFDGVAVTAENLEQCLQDDPQIRALVLVQPNNPTGVLFVHADLQRWHHLLLARKGWLVVDEAFLDALPQANSMIQPRMPPGLVVLRSLGKFFGLAGLRLGFVFAETSLLQQLQRRLGPWAVSHPARYLGRLALLDHQWQQTARLRLQQDSQRLAELLQSVHLPPVGGTPLFQWILTPQATALADLLAQQGILVRSFEHPPSLRFGLPHTDAEWQRLEQALQGR</sequence>
<dbReference type="PANTHER" id="PTHR42885">
    <property type="entry name" value="HISTIDINOL-PHOSPHATE AMINOTRANSFERASE-RELATED"/>
    <property type="match status" value="1"/>
</dbReference>
<evidence type="ECO:0000313" key="12">
    <source>
        <dbReference type="Proteomes" id="UP000182350"/>
    </source>
</evidence>
<dbReference type="EMBL" id="FPJW01000006">
    <property type="protein sequence ID" value="SFX49875.1"/>
    <property type="molecule type" value="Genomic_DNA"/>
</dbReference>
<proteinExistence type="predicted"/>
<dbReference type="AlphaFoldDB" id="A0A1K1XKG1"/>
<reference evidence="11 12" key="1">
    <citation type="submission" date="2016-11" db="EMBL/GenBank/DDBJ databases">
        <authorList>
            <person name="Jaros S."/>
            <person name="Januszkiewicz K."/>
            <person name="Wedrychowicz H."/>
        </authorList>
    </citation>
    <scope>NUCLEOTIDE SEQUENCE [LARGE SCALE GENOMIC DNA]</scope>
    <source>
        <strain evidence="11 12">DSM 21637</strain>
    </source>
</reference>
<dbReference type="GO" id="GO:0048472">
    <property type="term" value="F:threonine-phosphate decarboxylase activity"/>
    <property type="evidence" value="ECO:0007669"/>
    <property type="project" value="UniProtKB-EC"/>
</dbReference>
<dbReference type="EC" id="4.1.1.81" evidence="4"/>
<evidence type="ECO:0000256" key="3">
    <source>
        <dbReference type="ARBA" id="ARBA00004953"/>
    </source>
</evidence>
<evidence type="ECO:0000259" key="10">
    <source>
        <dbReference type="Pfam" id="PF00155"/>
    </source>
</evidence>
<dbReference type="InterPro" id="IPR015422">
    <property type="entry name" value="PyrdxlP-dep_Trfase_small"/>
</dbReference>
<evidence type="ECO:0000313" key="11">
    <source>
        <dbReference type="EMBL" id="SFX49875.1"/>
    </source>
</evidence>
<dbReference type="InterPro" id="IPR005860">
    <property type="entry name" value="CobD"/>
</dbReference>
<keyword evidence="7" id="KW-0456">Lyase</keyword>
<feature type="domain" description="Aminotransferase class I/classII large" evidence="10">
    <location>
        <begin position="52"/>
        <end position="328"/>
    </location>
</feature>
<comment type="function">
    <text evidence="2">Decarboxylates L-threonine-O-3-phosphate to yield (R)-1-amino-2-propanol O-2-phosphate, the precursor for the linkage between the nucleotide loop and the corrin ring in cobalamin.</text>
</comment>
<dbReference type="UniPathway" id="UPA00148"/>
<name>A0A1K1XKG1_9GAMM</name>
<evidence type="ECO:0000256" key="9">
    <source>
        <dbReference type="ARBA" id="ARBA00048531"/>
    </source>
</evidence>
<dbReference type="PANTHER" id="PTHR42885:SF1">
    <property type="entry name" value="THREONINE-PHOSPHATE DECARBOXYLASE"/>
    <property type="match status" value="1"/>
</dbReference>
<evidence type="ECO:0000256" key="1">
    <source>
        <dbReference type="ARBA" id="ARBA00001933"/>
    </source>
</evidence>
<dbReference type="CDD" id="cd00609">
    <property type="entry name" value="AAT_like"/>
    <property type="match status" value="1"/>
</dbReference>
<comment type="pathway">
    <text evidence="3">Cofactor biosynthesis; adenosylcobalamin biosynthesis.</text>
</comment>
<dbReference type="InterPro" id="IPR015421">
    <property type="entry name" value="PyrdxlP-dep_Trfase_major"/>
</dbReference>
<accession>A0A1K1XKG1</accession>
<dbReference type="GO" id="GO:0009236">
    <property type="term" value="P:cobalamin biosynthetic process"/>
    <property type="evidence" value="ECO:0007669"/>
    <property type="project" value="UniProtKB-UniPathway"/>
</dbReference>
<dbReference type="Gene3D" id="3.90.1150.10">
    <property type="entry name" value="Aspartate Aminotransferase, domain 1"/>
    <property type="match status" value="1"/>
</dbReference>
<gene>
    <name evidence="11" type="ORF">SAMN02745752_01877</name>
</gene>
<keyword evidence="5" id="KW-0169">Cobalamin biosynthesis</keyword>
<evidence type="ECO:0000256" key="6">
    <source>
        <dbReference type="ARBA" id="ARBA00022898"/>
    </source>
</evidence>
<comment type="cofactor">
    <cofactor evidence="1">
        <name>pyridoxal 5'-phosphate</name>
        <dbReference type="ChEBI" id="CHEBI:597326"/>
    </cofactor>
</comment>
<evidence type="ECO:0000256" key="8">
    <source>
        <dbReference type="ARBA" id="ARBA00029996"/>
    </source>
</evidence>
<protein>
    <recommendedName>
        <fullName evidence="4">threonine-phosphate decarboxylase</fullName>
        <ecNumber evidence="4">4.1.1.81</ecNumber>
    </recommendedName>
    <alternativeName>
        <fullName evidence="8">L-threonine-O-3-phosphate decarboxylase</fullName>
    </alternativeName>
</protein>
<dbReference type="InterPro" id="IPR004838">
    <property type="entry name" value="NHTrfase_class1_PyrdxlP-BS"/>
</dbReference>
<dbReference type="Proteomes" id="UP000182350">
    <property type="component" value="Unassembled WGS sequence"/>
</dbReference>
<dbReference type="GO" id="GO:0030170">
    <property type="term" value="F:pyridoxal phosphate binding"/>
    <property type="evidence" value="ECO:0007669"/>
    <property type="project" value="InterPro"/>
</dbReference>
<keyword evidence="12" id="KW-1185">Reference proteome</keyword>
<dbReference type="NCBIfam" id="TIGR01140">
    <property type="entry name" value="L_thr_O3P_dcar"/>
    <property type="match status" value="1"/>
</dbReference>
<dbReference type="InterPro" id="IPR015424">
    <property type="entry name" value="PyrdxlP-dep_Trfase"/>
</dbReference>
<evidence type="ECO:0000256" key="4">
    <source>
        <dbReference type="ARBA" id="ARBA00012285"/>
    </source>
</evidence>
<dbReference type="Gene3D" id="3.40.640.10">
    <property type="entry name" value="Type I PLP-dependent aspartate aminotransferase-like (Major domain)"/>
    <property type="match status" value="1"/>
</dbReference>
<keyword evidence="6" id="KW-0663">Pyridoxal phosphate</keyword>
<dbReference type="PROSITE" id="PS00105">
    <property type="entry name" value="AA_TRANSFER_CLASS_1"/>
    <property type="match status" value="1"/>
</dbReference>
<evidence type="ECO:0000256" key="5">
    <source>
        <dbReference type="ARBA" id="ARBA00022573"/>
    </source>
</evidence>
<dbReference type="InterPro" id="IPR004839">
    <property type="entry name" value="Aminotransferase_I/II_large"/>
</dbReference>
<evidence type="ECO:0000256" key="7">
    <source>
        <dbReference type="ARBA" id="ARBA00023239"/>
    </source>
</evidence>
<evidence type="ECO:0000256" key="2">
    <source>
        <dbReference type="ARBA" id="ARBA00003444"/>
    </source>
</evidence>
<comment type="catalytic activity">
    <reaction evidence="9">
        <text>O-phospho-L-threonine + H(+) = (R)-1-aminopropan-2-yl phosphate + CO2</text>
        <dbReference type="Rhea" id="RHEA:11492"/>
        <dbReference type="ChEBI" id="CHEBI:15378"/>
        <dbReference type="ChEBI" id="CHEBI:16526"/>
        <dbReference type="ChEBI" id="CHEBI:58563"/>
        <dbReference type="ChEBI" id="CHEBI:58675"/>
        <dbReference type="EC" id="4.1.1.81"/>
    </reaction>
</comment>
<organism evidence="11 12">
    <name type="scientific">Marinospirillum alkaliphilum DSM 21637</name>
    <dbReference type="NCBI Taxonomy" id="1122209"/>
    <lineage>
        <taxon>Bacteria</taxon>
        <taxon>Pseudomonadati</taxon>
        <taxon>Pseudomonadota</taxon>
        <taxon>Gammaproteobacteria</taxon>
        <taxon>Oceanospirillales</taxon>
        <taxon>Oceanospirillaceae</taxon>
        <taxon>Marinospirillum</taxon>
    </lineage>
</organism>